<evidence type="ECO:0000256" key="2">
    <source>
        <dbReference type="ARBA" id="ARBA00022630"/>
    </source>
</evidence>
<proteinExistence type="predicted"/>
<evidence type="ECO:0000313" key="11">
    <source>
        <dbReference type="Proteomes" id="UP000198348"/>
    </source>
</evidence>
<dbReference type="GO" id="GO:0051537">
    <property type="term" value="F:2 iron, 2 sulfur cluster binding"/>
    <property type="evidence" value="ECO:0007669"/>
    <property type="project" value="UniProtKB-KW"/>
</dbReference>
<dbReference type="Proteomes" id="UP000198348">
    <property type="component" value="Unassembled WGS sequence"/>
</dbReference>
<evidence type="ECO:0000256" key="7">
    <source>
        <dbReference type="ARBA" id="ARBA00023014"/>
    </source>
</evidence>
<dbReference type="CDD" id="cd06185">
    <property type="entry name" value="PDR_like"/>
    <property type="match status" value="1"/>
</dbReference>
<dbReference type="OrthoDB" id="3807506at2"/>
<dbReference type="InterPro" id="IPR039261">
    <property type="entry name" value="FNR_nucleotide-bd"/>
</dbReference>
<dbReference type="InterPro" id="IPR050415">
    <property type="entry name" value="MRET"/>
</dbReference>
<dbReference type="InterPro" id="IPR036010">
    <property type="entry name" value="2Fe-2S_ferredoxin-like_sf"/>
</dbReference>
<dbReference type="RefSeq" id="WP_089301280.1">
    <property type="nucleotide sequence ID" value="NZ_FZNW01000009.1"/>
</dbReference>
<keyword evidence="2" id="KW-0285">Flavoprotein</keyword>
<dbReference type="GO" id="GO:0016491">
    <property type="term" value="F:oxidoreductase activity"/>
    <property type="evidence" value="ECO:0007669"/>
    <property type="project" value="UniProtKB-KW"/>
</dbReference>
<dbReference type="CDD" id="cd00207">
    <property type="entry name" value="fer2"/>
    <property type="match status" value="1"/>
</dbReference>
<dbReference type="InterPro" id="IPR012675">
    <property type="entry name" value="Beta-grasp_dom_sf"/>
</dbReference>
<dbReference type="PANTHER" id="PTHR47354">
    <property type="entry name" value="NADH OXIDOREDUCTASE HCR"/>
    <property type="match status" value="1"/>
</dbReference>
<accession>A0A238X2P0</accession>
<keyword evidence="4" id="KW-0479">Metal-binding</keyword>
<dbReference type="Gene3D" id="3.40.50.80">
    <property type="entry name" value="Nucleotide-binding domain of ferredoxin-NADP reductase (FNR) module"/>
    <property type="match status" value="1"/>
</dbReference>
<sequence>MTESHQQLLVHRMTWEARDVLSLELVDPAGGALPEWEPGAHLDVGLGDGMRRQYSLCGDPGDRTRFRVAVRREEAGRGGSRRVHEQLRPGDFVDVRGPRNHFRLEKANGYLFLAGGIGITPILPMVAAAEAAGRPWRLVYRGRDRASMPFAGELGRYGKRVSLLPGDESDRPDVSGLVTELVTGLGTGGLVYCCGPAPLLDEAAACCPAEYLRVERFAAPEQVDFPSGAFEVRLATTGRTVTVPAERSVLDVLLDEGCDVPNDCREGICGSCETKVLDGSVEHRDHVLTEKERRSGGTMMVCVSRAARERLVLEV</sequence>
<organism evidence="10 11">
    <name type="scientific">Haloechinothrix alba</name>
    <dbReference type="NCBI Taxonomy" id="664784"/>
    <lineage>
        <taxon>Bacteria</taxon>
        <taxon>Bacillati</taxon>
        <taxon>Actinomycetota</taxon>
        <taxon>Actinomycetes</taxon>
        <taxon>Pseudonocardiales</taxon>
        <taxon>Pseudonocardiaceae</taxon>
        <taxon>Haloechinothrix</taxon>
    </lineage>
</organism>
<evidence type="ECO:0000259" key="9">
    <source>
        <dbReference type="PROSITE" id="PS51384"/>
    </source>
</evidence>
<dbReference type="GO" id="GO:0046872">
    <property type="term" value="F:metal ion binding"/>
    <property type="evidence" value="ECO:0007669"/>
    <property type="project" value="UniProtKB-KW"/>
</dbReference>
<evidence type="ECO:0000256" key="5">
    <source>
        <dbReference type="ARBA" id="ARBA00023002"/>
    </source>
</evidence>
<keyword evidence="7" id="KW-0411">Iron-sulfur</keyword>
<dbReference type="Gene3D" id="3.10.20.30">
    <property type="match status" value="1"/>
</dbReference>
<reference evidence="10 11" key="1">
    <citation type="submission" date="2017-06" db="EMBL/GenBank/DDBJ databases">
        <authorList>
            <person name="Kim H.J."/>
            <person name="Triplett B.A."/>
        </authorList>
    </citation>
    <scope>NUCLEOTIDE SEQUENCE [LARGE SCALE GENOMIC DNA]</scope>
    <source>
        <strain evidence="10 11">DSM 45207</strain>
    </source>
</reference>
<dbReference type="PROSITE" id="PS51085">
    <property type="entry name" value="2FE2S_FER_2"/>
    <property type="match status" value="1"/>
</dbReference>
<evidence type="ECO:0000256" key="6">
    <source>
        <dbReference type="ARBA" id="ARBA00023004"/>
    </source>
</evidence>
<dbReference type="EMBL" id="FZNW01000009">
    <property type="protein sequence ID" value="SNR53235.1"/>
    <property type="molecule type" value="Genomic_DNA"/>
</dbReference>
<keyword evidence="5" id="KW-0560">Oxidoreductase</keyword>
<gene>
    <name evidence="10" type="ORF">SAMN06265360_10913</name>
</gene>
<evidence type="ECO:0000313" key="10">
    <source>
        <dbReference type="EMBL" id="SNR53235.1"/>
    </source>
</evidence>
<evidence type="ECO:0000256" key="1">
    <source>
        <dbReference type="ARBA" id="ARBA00001974"/>
    </source>
</evidence>
<dbReference type="SUPFAM" id="SSF63380">
    <property type="entry name" value="Riboflavin synthase domain-like"/>
    <property type="match status" value="1"/>
</dbReference>
<protein>
    <submittedName>
        <fullName evidence="10">Ferredoxin-NADP reductase</fullName>
    </submittedName>
</protein>
<dbReference type="PROSITE" id="PS51384">
    <property type="entry name" value="FAD_FR"/>
    <property type="match status" value="1"/>
</dbReference>
<evidence type="ECO:0000256" key="4">
    <source>
        <dbReference type="ARBA" id="ARBA00022723"/>
    </source>
</evidence>
<evidence type="ECO:0000256" key="3">
    <source>
        <dbReference type="ARBA" id="ARBA00022714"/>
    </source>
</evidence>
<dbReference type="PANTHER" id="PTHR47354:SF1">
    <property type="entry name" value="CARNITINE MONOOXYGENASE REDUCTASE SUBUNIT"/>
    <property type="match status" value="1"/>
</dbReference>
<dbReference type="Gene3D" id="2.40.30.10">
    <property type="entry name" value="Translation factors"/>
    <property type="match status" value="1"/>
</dbReference>
<dbReference type="PRINTS" id="PR00409">
    <property type="entry name" value="PHDIOXRDTASE"/>
</dbReference>
<dbReference type="SUPFAM" id="SSF52343">
    <property type="entry name" value="Ferredoxin reductase-like, C-terminal NADP-linked domain"/>
    <property type="match status" value="1"/>
</dbReference>
<dbReference type="SUPFAM" id="SSF54292">
    <property type="entry name" value="2Fe-2S ferredoxin-like"/>
    <property type="match status" value="1"/>
</dbReference>
<dbReference type="Pfam" id="PF00111">
    <property type="entry name" value="Fer2"/>
    <property type="match status" value="1"/>
</dbReference>
<dbReference type="InterPro" id="IPR017938">
    <property type="entry name" value="Riboflavin_synthase-like_b-brl"/>
</dbReference>
<dbReference type="InterPro" id="IPR017927">
    <property type="entry name" value="FAD-bd_FR_type"/>
</dbReference>
<dbReference type="AlphaFoldDB" id="A0A238X2P0"/>
<evidence type="ECO:0000259" key="8">
    <source>
        <dbReference type="PROSITE" id="PS51085"/>
    </source>
</evidence>
<dbReference type="PROSITE" id="PS00197">
    <property type="entry name" value="2FE2S_FER_1"/>
    <property type="match status" value="1"/>
</dbReference>
<keyword evidence="6" id="KW-0408">Iron</keyword>
<feature type="domain" description="FAD-binding FR-type" evidence="9">
    <location>
        <begin position="3"/>
        <end position="105"/>
    </location>
</feature>
<feature type="domain" description="2Fe-2S ferredoxin-type" evidence="8">
    <location>
        <begin position="230"/>
        <end position="315"/>
    </location>
</feature>
<name>A0A238X2P0_9PSEU</name>
<comment type="cofactor">
    <cofactor evidence="1">
        <name>FAD</name>
        <dbReference type="ChEBI" id="CHEBI:57692"/>
    </cofactor>
</comment>
<dbReference type="InterPro" id="IPR006058">
    <property type="entry name" value="2Fe2S_fd_BS"/>
</dbReference>
<dbReference type="InterPro" id="IPR001041">
    <property type="entry name" value="2Fe-2S_ferredoxin-type"/>
</dbReference>
<keyword evidence="3" id="KW-0001">2Fe-2S</keyword>
<keyword evidence="11" id="KW-1185">Reference proteome</keyword>